<evidence type="ECO:0000256" key="2">
    <source>
        <dbReference type="ARBA" id="ARBA00022487"/>
    </source>
</evidence>
<dbReference type="Proteomes" id="UP001160148">
    <property type="component" value="Unassembled WGS sequence"/>
</dbReference>
<dbReference type="InterPro" id="IPR029058">
    <property type="entry name" value="AB_hydrolase_fold"/>
</dbReference>
<evidence type="ECO:0000256" key="5">
    <source>
        <dbReference type="RuleBase" id="RU361235"/>
    </source>
</evidence>
<evidence type="ECO:0000256" key="1">
    <source>
        <dbReference type="ARBA" id="ARBA00005964"/>
    </source>
</evidence>
<evidence type="ECO:0000256" key="3">
    <source>
        <dbReference type="ARBA" id="ARBA00022801"/>
    </source>
</evidence>
<proteinExistence type="inferred from homology"/>
<name>A0AAV0VMA4_9HEMI</name>
<dbReference type="GO" id="GO:0052689">
    <property type="term" value="F:carboxylic ester hydrolase activity"/>
    <property type="evidence" value="ECO:0007669"/>
    <property type="project" value="UniProtKB-KW"/>
</dbReference>
<keyword evidence="4" id="KW-0325">Glycoprotein</keyword>
<dbReference type="InterPro" id="IPR002018">
    <property type="entry name" value="CarbesteraseB"/>
</dbReference>
<comment type="caution">
    <text evidence="7">The sequence shown here is derived from an EMBL/GenBank/DDBJ whole genome shotgun (WGS) entry which is preliminary data.</text>
</comment>
<keyword evidence="8" id="KW-1185">Reference proteome</keyword>
<evidence type="ECO:0000313" key="8">
    <source>
        <dbReference type="Proteomes" id="UP001160148"/>
    </source>
</evidence>
<evidence type="ECO:0000313" key="7">
    <source>
        <dbReference type="EMBL" id="CAI6344725.1"/>
    </source>
</evidence>
<organism evidence="7 8">
    <name type="scientific">Macrosiphum euphorbiae</name>
    <name type="common">potato aphid</name>
    <dbReference type="NCBI Taxonomy" id="13131"/>
    <lineage>
        <taxon>Eukaryota</taxon>
        <taxon>Metazoa</taxon>
        <taxon>Ecdysozoa</taxon>
        <taxon>Arthropoda</taxon>
        <taxon>Hexapoda</taxon>
        <taxon>Insecta</taxon>
        <taxon>Pterygota</taxon>
        <taxon>Neoptera</taxon>
        <taxon>Paraneoptera</taxon>
        <taxon>Hemiptera</taxon>
        <taxon>Sternorrhyncha</taxon>
        <taxon>Aphidomorpha</taxon>
        <taxon>Aphidoidea</taxon>
        <taxon>Aphididae</taxon>
        <taxon>Macrosiphini</taxon>
        <taxon>Macrosiphum</taxon>
    </lineage>
</organism>
<keyword evidence="2" id="KW-0719">Serine esterase</keyword>
<dbReference type="InterPro" id="IPR050309">
    <property type="entry name" value="Type-B_Carboxylest/Lipase"/>
</dbReference>
<dbReference type="PROSITE" id="PS00122">
    <property type="entry name" value="CARBOXYLESTERASE_B_1"/>
    <property type="match status" value="1"/>
</dbReference>
<keyword evidence="3 5" id="KW-0378">Hydrolase</keyword>
<dbReference type="Gene3D" id="3.40.50.1820">
    <property type="entry name" value="alpha/beta hydrolase"/>
    <property type="match status" value="1"/>
</dbReference>
<dbReference type="EMBL" id="CARXXK010000001">
    <property type="protein sequence ID" value="CAI6344725.1"/>
    <property type="molecule type" value="Genomic_DNA"/>
</dbReference>
<dbReference type="AlphaFoldDB" id="A0AAV0VMA4"/>
<dbReference type="Pfam" id="PF00135">
    <property type="entry name" value="COesterase"/>
    <property type="match status" value="1"/>
</dbReference>
<evidence type="ECO:0000256" key="4">
    <source>
        <dbReference type="ARBA" id="ARBA00023180"/>
    </source>
</evidence>
<sequence>MVVGSLVAFGGDPNSVTITGMSSGASSVHYHLISPMSKGLFNRAILQSGSAFCHWSYTENVDQKTKFVANMLGCPTNNSLEIVECLRSRPGKDIIQSIINFMPWKYSPFAPFGPTIEVEGDEKFLPDIPEKLVPYDIPVLISVGQEEGLIIAIFIGLENGFNELNNNWNEYLPHLLDYNYTISNENMRSKIAQDIKAFYFGDKPISKETKSNLAKMISDRTFGYGMSKAAQHIAARNAAPVYFNEFGYSGNYSPIAMFDPKSYSRGSTTSHGEEAFYIFKINGFPVHDNEEDAKMMKTIVNIWSTFIQNGVPDIGNSEIWSPVSKNPADPLRYIKITQQQTFEAREHSNHGNFEFWSRLPLTEYYNINVPEYVKTEL</sequence>
<dbReference type="PANTHER" id="PTHR11559">
    <property type="entry name" value="CARBOXYLESTERASE"/>
    <property type="match status" value="1"/>
</dbReference>
<evidence type="ECO:0000259" key="6">
    <source>
        <dbReference type="Pfam" id="PF00135"/>
    </source>
</evidence>
<accession>A0AAV0VMA4</accession>
<dbReference type="SUPFAM" id="SSF53474">
    <property type="entry name" value="alpha/beta-Hydrolases"/>
    <property type="match status" value="1"/>
</dbReference>
<comment type="similarity">
    <text evidence="1 5">Belongs to the type-B carboxylesterase/lipase family.</text>
</comment>
<dbReference type="EC" id="3.1.1.-" evidence="5"/>
<reference evidence="7 8" key="1">
    <citation type="submission" date="2023-01" db="EMBL/GenBank/DDBJ databases">
        <authorList>
            <person name="Whitehead M."/>
        </authorList>
    </citation>
    <scope>NUCLEOTIDE SEQUENCE [LARGE SCALE GENOMIC DNA]</scope>
</reference>
<feature type="domain" description="Carboxylesterase type B" evidence="6">
    <location>
        <begin position="6"/>
        <end position="356"/>
    </location>
</feature>
<gene>
    <name evidence="7" type="ORF">MEUPH1_LOCUS1825</name>
</gene>
<dbReference type="InterPro" id="IPR019826">
    <property type="entry name" value="Carboxylesterase_B_AS"/>
</dbReference>
<protein>
    <recommendedName>
        <fullName evidence="5">Carboxylic ester hydrolase</fullName>
        <ecNumber evidence="5">3.1.1.-</ecNumber>
    </recommendedName>
</protein>